<comment type="similarity">
    <text evidence="6">Belongs to the exbB/tolQ family.</text>
</comment>
<feature type="transmembrane region" description="Helical" evidence="7">
    <location>
        <begin position="93"/>
        <end position="118"/>
    </location>
</feature>
<reference evidence="9 10" key="1">
    <citation type="submission" date="2021-12" db="EMBL/GenBank/DDBJ databases">
        <title>Genome sequencing of bacteria with rrn-lacking chromosome and rrn-plasmid.</title>
        <authorList>
            <person name="Anda M."/>
            <person name="Iwasaki W."/>
        </authorList>
    </citation>
    <scope>NUCLEOTIDE SEQUENCE [LARGE SCALE GENOMIC DNA]</scope>
    <source>
        <strain evidence="9 10">DSM 100852</strain>
        <plasmid evidence="9 10">pFA4</plasmid>
    </source>
</reference>
<evidence type="ECO:0000256" key="6">
    <source>
        <dbReference type="RuleBase" id="RU004057"/>
    </source>
</evidence>
<feature type="domain" description="MotA/TolQ/ExbB proton channel" evidence="8">
    <location>
        <begin position="39"/>
        <end position="120"/>
    </location>
</feature>
<keyword evidence="9" id="KW-0614">Plasmid</keyword>
<comment type="subcellular location">
    <subcellularLocation>
        <location evidence="1">Cell membrane</location>
        <topology evidence="1">Multi-pass membrane protein</topology>
    </subcellularLocation>
    <subcellularLocation>
        <location evidence="6">Membrane</location>
        <topology evidence="6">Multi-pass membrane protein</topology>
    </subcellularLocation>
</comment>
<gene>
    <name evidence="9" type="ORF">FUAX_48360</name>
</gene>
<evidence type="ECO:0000256" key="2">
    <source>
        <dbReference type="ARBA" id="ARBA00022475"/>
    </source>
</evidence>
<dbReference type="InterPro" id="IPR002898">
    <property type="entry name" value="MotA_ExbB_proton_chnl"/>
</dbReference>
<keyword evidence="3 7" id="KW-0812">Transmembrane</keyword>
<evidence type="ECO:0000259" key="8">
    <source>
        <dbReference type="Pfam" id="PF01618"/>
    </source>
</evidence>
<dbReference type="RefSeq" id="WP_338395543.1">
    <property type="nucleotide sequence ID" value="NZ_AP025318.1"/>
</dbReference>
<keyword evidence="6" id="KW-0813">Transport</keyword>
<dbReference type="EMBL" id="AP025318">
    <property type="protein sequence ID" value="BDD12404.1"/>
    <property type="molecule type" value="Genomic_DNA"/>
</dbReference>
<name>A0AAU9CJX5_9BACT</name>
<organism evidence="9 10">
    <name type="scientific">Fulvitalea axinellae</name>
    <dbReference type="NCBI Taxonomy" id="1182444"/>
    <lineage>
        <taxon>Bacteria</taxon>
        <taxon>Pseudomonadati</taxon>
        <taxon>Bacteroidota</taxon>
        <taxon>Cytophagia</taxon>
        <taxon>Cytophagales</taxon>
        <taxon>Persicobacteraceae</taxon>
        <taxon>Fulvitalea</taxon>
    </lineage>
</organism>
<dbReference type="AlphaFoldDB" id="A0AAU9CJX5"/>
<evidence type="ECO:0000256" key="5">
    <source>
        <dbReference type="ARBA" id="ARBA00023136"/>
    </source>
</evidence>
<evidence type="ECO:0000256" key="1">
    <source>
        <dbReference type="ARBA" id="ARBA00004651"/>
    </source>
</evidence>
<protein>
    <recommendedName>
        <fullName evidence="8">MotA/TolQ/ExbB proton channel domain-containing protein</fullName>
    </recommendedName>
</protein>
<dbReference type="KEGG" id="fax:FUAX_48360"/>
<dbReference type="Pfam" id="PF01618">
    <property type="entry name" value="MotA_ExbB"/>
    <property type="match status" value="1"/>
</dbReference>
<proteinExistence type="inferred from homology"/>
<evidence type="ECO:0000313" key="10">
    <source>
        <dbReference type="Proteomes" id="UP001348817"/>
    </source>
</evidence>
<keyword evidence="4 7" id="KW-1133">Transmembrane helix</keyword>
<keyword evidence="5 7" id="KW-0472">Membrane</keyword>
<evidence type="ECO:0000256" key="7">
    <source>
        <dbReference type="SAM" id="Phobius"/>
    </source>
</evidence>
<dbReference type="Proteomes" id="UP001348817">
    <property type="component" value="Plasmid pFA4"/>
</dbReference>
<geneLocation type="plasmid" evidence="9 10">
    <name>pFA4</name>
</geneLocation>
<dbReference type="GO" id="GO:0015031">
    <property type="term" value="P:protein transport"/>
    <property type="evidence" value="ECO:0007669"/>
    <property type="project" value="UniProtKB-KW"/>
</dbReference>
<accession>A0AAU9CJX5</accession>
<feature type="transmembrane region" description="Helical" evidence="7">
    <location>
        <begin position="49"/>
        <end position="73"/>
    </location>
</feature>
<dbReference type="GO" id="GO:0005886">
    <property type="term" value="C:plasma membrane"/>
    <property type="evidence" value="ECO:0007669"/>
    <property type="project" value="UniProtKB-SubCell"/>
</dbReference>
<evidence type="ECO:0000256" key="4">
    <source>
        <dbReference type="ARBA" id="ARBA00022989"/>
    </source>
</evidence>
<keyword evidence="2" id="KW-1003">Cell membrane</keyword>
<keyword evidence="10" id="KW-1185">Reference proteome</keyword>
<feature type="transmembrane region" description="Helical" evidence="7">
    <location>
        <begin position="12"/>
        <end position="37"/>
    </location>
</feature>
<evidence type="ECO:0000256" key="3">
    <source>
        <dbReference type="ARBA" id="ARBA00022692"/>
    </source>
</evidence>
<sequence>MTKLFNLIIMGGLYFTGPLVIMFVAGLVLIVRAYLVIENREKFESRVSIANSLGLFAMVFGVFGQFLGLMGALEVIEQVGDISMKLLAGGLRVSFISTLFGVCTFLVIRLCTLLLTVLRREKMLRKEMSGK</sequence>
<evidence type="ECO:0000313" key="9">
    <source>
        <dbReference type="EMBL" id="BDD12404.1"/>
    </source>
</evidence>
<keyword evidence="6" id="KW-0653">Protein transport</keyword>